<dbReference type="EMBL" id="JBGFUD010007491">
    <property type="protein sequence ID" value="MFH4981590.1"/>
    <property type="molecule type" value="Genomic_DNA"/>
</dbReference>
<feature type="region of interest" description="Disordered" evidence="8">
    <location>
        <begin position="206"/>
        <end position="227"/>
    </location>
</feature>
<evidence type="ECO:0000313" key="10">
    <source>
        <dbReference type="EMBL" id="MFH4981590.1"/>
    </source>
</evidence>
<evidence type="ECO:0000259" key="9">
    <source>
        <dbReference type="PROSITE" id="PS50217"/>
    </source>
</evidence>
<keyword evidence="3" id="KW-0805">Transcription regulation</keyword>
<dbReference type="SMART" id="SM00338">
    <property type="entry name" value="BRLZ"/>
    <property type="match status" value="1"/>
</dbReference>
<dbReference type="Pfam" id="PF00170">
    <property type="entry name" value="bZIP_1"/>
    <property type="match status" value="1"/>
</dbReference>
<dbReference type="AlphaFoldDB" id="A0ABD6ENP0"/>
<feature type="domain" description="BZIP" evidence="9">
    <location>
        <begin position="307"/>
        <end position="367"/>
    </location>
</feature>
<dbReference type="PROSITE" id="PS50217">
    <property type="entry name" value="BZIP"/>
    <property type="match status" value="1"/>
</dbReference>
<evidence type="ECO:0000256" key="4">
    <source>
        <dbReference type="ARBA" id="ARBA00023125"/>
    </source>
</evidence>
<keyword evidence="7" id="KW-0175">Coiled coil</keyword>
<evidence type="ECO:0000256" key="5">
    <source>
        <dbReference type="ARBA" id="ARBA00023163"/>
    </source>
</evidence>
<keyword evidence="5" id="KW-0804">Transcription</keyword>
<comment type="caution">
    <text evidence="10">The sequence shown here is derived from an EMBL/GenBank/DDBJ whole genome shotgun (WGS) entry which is preliminary data.</text>
</comment>
<keyword evidence="6" id="KW-0539">Nucleus</keyword>
<protein>
    <recommendedName>
        <fullName evidence="9">BZIP domain-containing protein</fullName>
    </recommendedName>
</protein>
<dbReference type="GO" id="GO:0003677">
    <property type="term" value="F:DNA binding"/>
    <property type="evidence" value="ECO:0007669"/>
    <property type="project" value="UniProtKB-KW"/>
</dbReference>
<accession>A0ABD6ENP0</accession>
<evidence type="ECO:0000256" key="3">
    <source>
        <dbReference type="ARBA" id="ARBA00023015"/>
    </source>
</evidence>
<name>A0ABD6ENP0_9BILA</name>
<feature type="coiled-coil region" evidence="7">
    <location>
        <begin position="329"/>
        <end position="356"/>
    </location>
</feature>
<keyword evidence="4" id="KW-0238">DNA-binding</keyword>
<evidence type="ECO:0000256" key="6">
    <source>
        <dbReference type="ARBA" id="ARBA00023242"/>
    </source>
</evidence>
<evidence type="ECO:0000256" key="2">
    <source>
        <dbReference type="ARBA" id="ARBA00007163"/>
    </source>
</evidence>
<dbReference type="SUPFAM" id="SSF57959">
    <property type="entry name" value="Leucine zipper domain"/>
    <property type="match status" value="1"/>
</dbReference>
<feature type="compositionally biased region" description="Polar residues" evidence="8">
    <location>
        <begin position="206"/>
        <end position="215"/>
    </location>
</feature>
<dbReference type="CDD" id="cd14692">
    <property type="entry name" value="bZIP_ATF4"/>
    <property type="match status" value="1"/>
</dbReference>
<dbReference type="InterPro" id="IPR004827">
    <property type="entry name" value="bZIP"/>
</dbReference>
<evidence type="ECO:0000256" key="1">
    <source>
        <dbReference type="ARBA" id="ARBA00004123"/>
    </source>
</evidence>
<gene>
    <name evidence="10" type="ORF">AB6A40_008299</name>
</gene>
<comment type="similarity">
    <text evidence="2">Belongs to the bZIP family.</text>
</comment>
<evidence type="ECO:0000256" key="7">
    <source>
        <dbReference type="SAM" id="Coils"/>
    </source>
</evidence>
<dbReference type="InterPro" id="IPR046347">
    <property type="entry name" value="bZIP_sf"/>
</dbReference>
<dbReference type="Gene3D" id="1.20.5.170">
    <property type="match status" value="1"/>
</dbReference>
<keyword evidence="11" id="KW-1185">Reference proteome</keyword>
<dbReference type="PANTHER" id="PTHR13044:SF14">
    <property type="entry name" value="CRYPTOCEPHAL, ISOFORM A"/>
    <property type="match status" value="1"/>
</dbReference>
<dbReference type="PROSITE" id="PS00036">
    <property type="entry name" value="BZIP_BASIC"/>
    <property type="match status" value="1"/>
</dbReference>
<organism evidence="10 11">
    <name type="scientific">Gnathostoma spinigerum</name>
    <dbReference type="NCBI Taxonomy" id="75299"/>
    <lineage>
        <taxon>Eukaryota</taxon>
        <taxon>Metazoa</taxon>
        <taxon>Ecdysozoa</taxon>
        <taxon>Nematoda</taxon>
        <taxon>Chromadorea</taxon>
        <taxon>Rhabditida</taxon>
        <taxon>Spirurina</taxon>
        <taxon>Gnathostomatomorpha</taxon>
        <taxon>Gnathostomatoidea</taxon>
        <taxon>Gnathostomatidae</taxon>
        <taxon>Gnathostoma</taxon>
    </lineage>
</organism>
<dbReference type="Proteomes" id="UP001608902">
    <property type="component" value="Unassembled WGS sequence"/>
</dbReference>
<evidence type="ECO:0000313" key="11">
    <source>
        <dbReference type="Proteomes" id="UP001608902"/>
    </source>
</evidence>
<dbReference type="PANTHER" id="PTHR13044">
    <property type="entry name" value="ACTIVATING TRANSCRIPTION FACTOR ATF 4/5"/>
    <property type="match status" value="1"/>
</dbReference>
<proteinExistence type="inferred from homology"/>
<dbReference type="GO" id="GO:0005634">
    <property type="term" value="C:nucleus"/>
    <property type="evidence" value="ECO:0007669"/>
    <property type="project" value="UniProtKB-SubCell"/>
</dbReference>
<reference evidence="10 11" key="1">
    <citation type="submission" date="2024-08" db="EMBL/GenBank/DDBJ databases">
        <title>Gnathostoma spinigerum genome.</title>
        <authorList>
            <person name="Gonzalez-Bertolin B."/>
            <person name="Monzon S."/>
            <person name="Zaballos A."/>
            <person name="Jimenez P."/>
            <person name="Dekumyoy P."/>
            <person name="Varona S."/>
            <person name="Cuesta I."/>
            <person name="Sumanam S."/>
            <person name="Adisakwattana P."/>
            <person name="Gasser R.B."/>
            <person name="Hernandez-Gonzalez A."/>
            <person name="Young N.D."/>
            <person name="Perteguer M.J."/>
        </authorList>
    </citation>
    <scope>NUCLEOTIDE SEQUENCE [LARGE SCALE GENOMIC DNA]</scope>
    <source>
        <strain evidence="10">AL3</strain>
        <tissue evidence="10">Liver</tissue>
    </source>
</reference>
<comment type="subcellular location">
    <subcellularLocation>
        <location evidence="1">Nucleus</location>
    </subcellularLocation>
</comment>
<evidence type="ECO:0000256" key="8">
    <source>
        <dbReference type="SAM" id="MobiDB-lite"/>
    </source>
</evidence>
<sequence>MLPSSPESFGVVPLRDSQKVSEAPLLQDCFFGHPDQNFLSQVNPLYEDHIEETQYPALKHVKLDGEFVPDNDSVSTAISSSENSLLYLSEKEWAMLVDEKLIEPDGVWLEEWMDMASPAPAPVGYELNDHICESELSWDPEKTWDRDNVSDVSTAYTGNSKSEPDQLTVCRNKNSHVSPASPCDRMRLETAPVLPYYFGAVRSAEQKSSVPSPSSEGYHLSSARSVVDSQKPIERVHQVTPWRLVKHPVTAHQSGSPVLTSVFVADGSRRHKEQETRPILSYASSVGESETSDTSTSVDEAKRLALRKRKQEQNRSAACRYRDKRRMEAIRSKEELHELELENVRLKTEATNLEKEVGYLKKLLHERFMFGKCAEDRFDLVGWHPYVVLVVNSYSASFLHQRFHISLFLVSVYHFSVCYPCSV</sequence>